<accession>A0A645IGG9</accession>
<feature type="region of interest" description="Disordered" evidence="1">
    <location>
        <begin position="1"/>
        <end position="41"/>
    </location>
</feature>
<dbReference type="EMBL" id="VSSQ01114529">
    <property type="protein sequence ID" value="MPN50387.1"/>
    <property type="molecule type" value="Genomic_DNA"/>
</dbReference>
<evidence type="ECO:0000313" key="2">
    <source>
        <dbReference type="EMBL" id="MPN50387.1"/>
    </source>
</evidence>
<organism evidence="2">
    <name type="scientific">bioreactor metagenome</name>
    <dbReference type="NCBI Taxonomy" id="1076179"/>
    <lineage>
        <taxon>unclassified sequences</taxon>
        <taxon>metagenomes</taxon>
        <taxon>ecological metagenomes</taxon>
    </lineage>
</organism>
<protein>
    <submittedName>
        <fullName evidence="2">Uncharacterized protein</fullName>
    </submittedName>
</protein>
<reference evidence="2" key="1">
    <citation type="submission" date="2019-08" db="EMBL/GenBank/DDBJ databases">
        <authorList>
            <person name="Kucharzyk K."/>
            <person name="Murdoch R.W."/>
            <person name="Higgins S."/>
            <person name="Loffler F."/>
        </authorList>
    </citation>
    <scope>NUCLEOTIDE SEQUENCE</scope>
</reference>
<sequence>MDERHQQRPGTDPRIPPFKRRTVDGDVFADGGVGPHRGPRHGAGLEAVVLRLLADQRAEIDPAARPERGVARDFDVRVNHAAVADHAVVLDDRVRPDADVFADPGVRTDDRGRMNLRHGASPYFQLTMVPAPVSPARIRVKASGSEKLKTMIGRSLSRHIENAVESITLSWRASASSKLSSV</sequence>
<name>A0A645IGG9_9ZZZZ</name>
<proteinExistence type="predicted"/>
<comment type="caution">
    <text evidence="2">The sequence shown here is derived from an EMBL/GenBank/DDBJ whole genome shotgun (WGS) entry which is preliminary data.</text>
</comment>
<gene>
    <name evidence="2" type="ORF">SDC9_198013</name>
</gene>
<evidence type="ECO:0000256" key="1">
    <source>
        <dbReference type="SAM" id="MobiDB-lite"/>
    </source>
</evidence>
<dbReference type="AlphaFoldDB" id="A0A645IGG9"/>